<accession>A0A5E5BTQ0</accession>
<name>A0A5E5BTQ0_9BURK</name>
<reference evidence="1 2" key="1">
    <citation type="submission" date="2019-08" db="EMBL/GenBank/DDBJ databases">
        <authorList>
            <person name="Peeters C."/>
        </authorList>
    </citation>
    <scope>NUCLEOTIDE SEQUENCE [LARGE SCALE GENOMIC DNA]</scope>
    <source>
        <strain evidence="1 2">LMG 20603</strain>
    </source>
</reference>
<sequence>MGTGYLGGYAGLMRIPAAFAIVEMRLEERF</sequence>
<dbReference type="EMBL" id="CABPST010000007">
    <property type="protein sequence ID" value="VVE89014.1"/>
    <property type="molecule type" value="Genomic_DNA"/>
</dbReference>
<dbReference type="AlphaFoldDB" id="A0A5E5BTQ0"/>
<gene>
    <name evidence="1" type="ORF">PBR20603_02978</name>
</gene>
<proteinExistence type="predicted"/>
<evidence type="ECO:0000313" key="2">
    <source>
        <dbReference type="Proteomes" id="UP000382040"/>
    </source>
</evidence>
<organism evidence="1 2">
    <name type="scientific">Pandoraea bronchicola</name>
    <dbReference type="NCBI Taxonomy" id="2508287"/>
    <lineage>
        <taxon>Bacteria</taxon>
        <taxon>Pseudomonadati</taxon>
        <taxon>Pseudomonadota</taxon>
        <taxon>Betaproteobacteria</taxon>
        <taxon>Burkholderiales</taxon>
        <taxon>Burkholderiaceae</taxon>
        <taxon>Pandoraea</taxon>
    </lineage>
</organism>
<dbReference type="Proteomes" id="UP000382040">
    <property type="component" value="Unassembled WGS sequence"/>
</dbReference>
<keyword evidence="2" id="KW-1185">Reference proteome</keyword>
<protein>
    <submittedName>
        <fullName evidence="1">Uncharacterized protein</fullName>
    </submittedName>
</protein>
<evidence type="ECO:0000313" key="1">
    <source>
        <dbReference type="EMBL" id="VVE89014.1"/>
    </source>
</evidence>